<evidence type="ECO:0000313" key="1">
    <source>
        <dbReference type="EMBL" id="SBO24771.1"/>
    </source>
</evidence>
<dbReference type="GO" id="GO:0008198">
    <property type="term" value="F:ferrous iron binding"/>
    <property type="evidence" value="ECO:0007669"/>
    <property type="project" value="TreeGrafter"/>
</dbReference>
<proteinExistence type="predicted"/>
<organism evidence="2 4">
    <name type="scientific">Plasmodium knowlesi (strain H)</name>
    <dbReference type="NCBI Taxonomy" id="5851"/>
    <lineage>
        <taxon>Eukaryota</taxon>
        <taxon>Sar</taxon>
        <taxon>Alveolata</taxon>
        <taxon>Apicomplexa</taxon>
        <taxon>Aconoidasida</taxon>
        <taxon>Haemosporida</taxon>
        <taxon>Plasmodiidae</taxon>
        <taxon>Plasmodium</taxon>
        <taxon>Plasmodium (Plasmodium)</taxon>
    </lineage>
</organism>
<reference evidence="3 4" key="2">
    <citation type="submission" date="2016-05" db="EMBL/GenBank/DDBJ databases">
        <authorList>
            <person name="Sharaf H."/>
        </authorList>
    </citation>
    <scope>NUCLEOTIDE SEQUENCE [LARGE SCALE GENOMIC DNA]</scope>
    <source>
        <strain evidence="3 4">H</strain>
    </source>
</reference>
<dbReference type="EMBL" id="CWHR02000014">
    <property type="protein sequence ID" value="SBO28035.1"/>
    <property type="molecule type" value="Genomic_DNA"/>
</dbReference>
<evidence type="ECO:0000313" key="3">
    <source>
        <dbReference type="Proteomes" id="UP000182128"/>
    </source>
</evidence>
<protein>
    <recommendedName>
        <fullName evidence="5">Iron-sulfur assembly protein</fullName>
    </recommendedName>
</protein>
<dbReference type="Pfam" id="PF04384">
    <property type="entry name" value="Fe-S_assembly"/>
    <property type="match status" value="1"/>
</dbReference>
<sequence length="138" mass="15941">MSKAKMVAGTMKKLSCLAIRKYNCLVKPCWCTSPSLTHGNVSPGTFSYNSLKIFCKRHFTYEKNDVTLDWEDADDIADLLLEEYKNVDPLTLRFEELENMVMDTVVKKNKKKLSGRCNEGALENIQMNWLEKYNEEDS</sequence>
<gene>
    <name evidence="1" type="ORF">PKNA1_C2_1109700</name>
    <name evidence="2" type="ORF">PKNA1_H1_1109700</name>
</gene>
<dbReference type="EMBL" id="CWHQ02000012">
    <property type="protein sequence ID" value="SBO24771.1"/>
    <property type="molecule type" value="Genomic_DNA"/>
</dbReference>
<dbReference type="AlphaFoldDB" id="A0A1A7W211"/>
<dbReference type="Proteomes" id="UP000182142">
    <property type="component" value="Unassembled WGS sequence"/>
</dbReference>
<dbReference type="Proteomes" id="UP000182128">
    <property type="component" value="Unassembled WGS sequence"/>
</dbReference>
<evidence type="ECO:0000313" key="4">
    <source>
        <dbReference type="Proteomes" id="UP000182142"/>
    </source>
</evidence>
<reference evidence="2" key="1">
    <citation type="submission" date="2016-05" db="EMBL/GenBank/DDBJ databases">
        <authorList>
            <person name="Lavstsen T."/>
            <person name="Jespersen J.S."/>
        </authorList>
    </citation>
    <scope>NUCLEOTIDE SEQUENCE [LARGE SCALE GENOMIC DNA]</scope>
</reference>
<dbReference type="SUPFAM" id="SSF140319">
    <property type="entry name" value="IscX-like"/>
    <property type="match status" value="1"/>
</dbReference>
<accession>A0A1A7W211</accession>
<dbReference type="InterPro" id="IPR036762">
    <property type="entry name" value="IscX-like_sf"/>
</dbReference>
<dbReference type="PANTHER" id="PTHR37532">
    <property type="entry name" value="PROTEIN ISCX"/>
    <property type="match status" value="1"/>
</dbReference>
<dbReference type="GO" id="GO:0016226">
    <property type="term" value="P:iron-sulfur cluster assembly"/>
    <property type="evidence" value="ECO:0007669"/>
    <property type="project" value="InterPro"/>
</dbReference>
<dbReference type="InterPro" id="IPR007479">
    <property type="entry name" value="ISC_FeS_clus_asmbl_IscsX"/>
</dbReference>
<dbReference type="PANTHER" id="PTHR37532:SF1">
    <property type="entry name" value="PROTEIN ISCX"/>
    <property type="match status" value="1"/>
</dbReference>
<dbReference type="OrthoDB" id="373638at2759"/>
<name>A0A1A7W211_PLAKH</name>
<dbReference type="NCBIfam" id="TIGR03412">
    <property type="entry name" value="iscX_yfhJ"/>
    <property type="match status" value="1"/>
</dbReference>
<evidence type="ECO:0000313" key="2">
    <source>
        <dbReference type="EMBL" id="SBO28035.1"/>
    </source>
</evidence>
<evidence type="ECO:0008006" key="5">
    <source>
        <dbReference type="Google" id="ProtNLM"/>
    </source>
</evidence>
<dbReference type="Gene3D" id="1.10.10.600">
    <property type="entry name" value="IscX-like"/>
    <property type="match status" value="1"/>
</dbReference>
<dbReference type="VEuPathDB" id="PlasmoDB:PKNH_1109700"/>